<protein>
    <submittedName>
        <fullName evidence="1">Uncharacterized protein</fullName>
    </submittedName>
</protein>
<reference evidence="1 2" key="2">
    <citation type="submission" date="2020-03" db="EMBL/GenBank/DDBJ databases">
        <title>Campylobacter portucalensis sp. nov., a new species of Campylobacter isolated from the reproductive tract of bulls.</title>
        <authorList>
            <person name="Silva M.F."/>
            <person name="Pereira G."/>
            <person name="Carneiro C."/>
            <person name="Hemphill A."/>
            <person name="Mateus L."/>
            <person name="Lopes-Da-Costa L."/>
            <person name="Silva E."/>
        </authorList>
    </citation>
    <scope>NUCLEOTIDE SEQUENCE [LARGE SCALE GENOMIC DNA]</scope>
    <source>
        <strain evidence="1 2">FMV-PI01</strain>
    </source>
</reference>
<evidence type="ECO:0000313" key="2">
    <source>
        <dbReference type="Proteomes" id="UP000476338"/>
    </source>
</evidence>
<evidence type="ECO:0000313" key="1">
    <source>
        <dbReference type="EMBL" id="MSN95686.1"/>
    </source>
</evidence>
<comment type="caution">
    <text evidence="1">The sequence shown here is derived from an EMBL/GenBank/DDBJ whole genome shotgun (WGS) entry which is preliminary data.</text>
</comment>
<dbReference type="RefSeq" id="WP_154569957.1">
    <property type="nucleotide sequence ID" value="NZ_VWSJ01000001.1"/>
</dbReference>
<accession>A0A6L5WG27</accession>
<dbReference type="EMBL" id="VWSJ01000001">
    <property type="protein sequence ID" value="MSN95686.1"/>
    <property type="molecule type" value="Genomic_DNA"/>
</dbReference>
<dbReference type="Proteomes" id="UP000476338">
    <property type="component" value="Unassembled WGS sequence"/>
</dbReference>
<sequence>MKKDVLLELVSTRLGEITRAELRGNVIANLSNPDRIYLVNMQNKLYNSKETKWDFKKNSR</sequence>
<name>A0A6L5WG27_9BACT</name>
<dbReference type="AlphaFoldDB" id="A0A6L5WG27"/>
<organism evidence="1 2">
    <name type="scientific">Campylobacter portucalensis</name>
    <dbReference type="NCBI Taxonomy" id="2608384"/>
    <lineage>
        <taxon>Bacteria</taxon>
        <taxon>Pseudomonadati</taxon>
        <taxon>Campylobacterota</taxon>
        <taxon>Epsilonproteobacteria</taxon>
        <taxon>Campylobacterales</taxon>
        <taxon>Campylobacteraceae</taxon>
        <taxon>Campylobacter</taxon>
    </lineage>
</organism>
<gene>
    <name evidence="1" type="ORF">F1B92_00475</name>
</gene>
<proteinExistence type="predicted"/>
<reference evidence="1 2" key="1">
    <citation type="submission" date="2019-09" db="EMBL/GenBank/DDBJ databases">
        <authorList>
            <person name="Silva M."/>
            <person name="Pereira G."/>
            <person name="Lopes-Da-Costa L."/>
            <person name="Silva E."/>
        </authorList>
    </citation>
    <scope>NUCLEOTIDE SEQUENCE [LARGE SCALE GENOMIC DNA]</scope>
    <source>
        <strain evidence="1 2">FMV-PI01</strain>
    </source>
</reference>
<keyword evidence="2" id="KW-1185">Reference proteome</keyword>